<keyword evidence="8" id="KW-0299">Galactose metabolism</keyword>
<sequence>MLMITGGAGYIGSHTTLELLRAGHEVVILDNLVNSRVEAVQRLTTLAGRAPVFVRGDVRDRALLDRLFQELPITGVLHFAGLKAVGESVQHPLRYFDNNVGGTLVLCQAMAAAGVHQLVFSSSATVYGHCIPPISESCPTAEPTNPYGQSKLMAEQVLRGLAGADPRWSIAVLRYFNPIGAHPSGLIGEDPQGTPNNLVPYLLQVANGRRPWLDVYGDNYPTPDGTGVRDYIHVQDLARGHLAALNALAERPGVSTWNLGTGRGHSVKEVVATLEQQLGRDIPCHFAPRRAGDVAQCWADPEKAWQELGWRAERSLATMLEDAWGWQSLNPHGYRQTTKAAIAVEEVLEKEQRASEPATRSA</sequence>
<feature type="domain" description="NAD-dependent epimerase/dehydratase" evidence="11">
    <location>
        <begin position="3"/>
        <end position="260"/>
    </location>
</feature>
<evidence type="ECO:0000256" key="5">
    <source>
        <dbReference type="ARBA" id="ARBA00013189"/>
    </source>
</evidence>
<dbReference type="InterPro" id="IPR001509">
    <property type="entry name" value="Epimerase_deHydtase"/>
</dbReference>
<comment type="pathway">
    <text evidence="3 10">Carbohydrate metabolism; galactose metabolism.</text>
</comment>
<evidence type="ECO:0000259" key="11">
    <source>
        <dbReference type="Pfam" id="PF01370"/>
    </source>
</evidence>
<dbReference type="SUPFAM" id="SSF51735">
    <property type="entry name" value="NAD(P)-binding Rossmann-fold domains"/>
    <property type="match status" value="1"/>
</dbReference>
<dbReference type="PANTHER" id="PTHR43725">
    <property type="entry name" value="UDP-GLUCOSE 4-EPIMERASE"/>
    <property type="match status" value="1"/>
</dbReference>
<dbReference type="EMBL" id="LWCR01000026">
    <property type="protein sequence ID" value="OAN27808.1"/>
    <property type="molecule type" value="Genomic_DNA"/>
</dbReference>
<protein>
    <recommendedName>
        <fullName evidence="6 10">UDP-glucose 4-epimerase</fullName>
        <ecNumber evidence="5 10">5.1.3.2</ecNumber>
    </recommendedName>
</protein>
<dbReference type="EC" id="5.1.3.2" evidence="5 10"/>
<dbReference type="NCBIfam" id="TIGR01179">
    <property type="entry name" value="galE"/>
    <property type="match status" value="1"/>
</dbReference>
<evidence type="ECO:0000256" key="10">
    <source>
        <dbReference type="RuleBase" id="RU366046"/>
    </source>
</evidence>
<dbReference type="InterPro" id="IPR005886">
    <property type="entry name" value="UDP_G4E"/>
</dbReference>
<evidence type="ECO:0000256" key="7">
    <source>
        <dbReference type="ARBA" id="ARBA00023027"/>
    </source>
</evidence>
<keyword evidence="7 10" id="KW-0520">NAD</keyword>
<dbReference type="OrthoDB" id="9803010at2"/>
<dbReference type="CDD" id="cd05247">
    <property type="entry name" value="UDP_G4E_1_SDR_e"/>
    <property type="match status" value="1"/>
</dbReference>
<dbReference type="Pfam" id="PF01370">
    <property type="entry name" value="Epimerase"/>
    <property type="match status" value="1"/>
</dbReference>
<dbReference type="GO" id="GO:0006012">
    <property type="term" value="P:galactose metabolic process"/>
    <property type="evidence" value="ECO:0007669"/>
    <property type="project" value="UniProtKB-UniPathway"/>
</dbReference>
<reference evidence="12 13" key="1">
    <citation type="submission" date="2016-04" db="EMBL/GenBank/DDBJ databases">
        <title>Draft Genome Sequences of Staphylococcus capitis Strain H36, S. capitis Strain H65, S. cohnii Strain H62, S. hominis Strain H69, Mycobacterium iranicum Strain H39, Plantibacter sp. Strain H53, Pseudomonas oryzihabitans Strain H72, and Microbacterium sp. Strain H83, isolated from residential settings.</title>
        <authorList>
            <person name="Lymperopoulou D."/>
            <person name="Adams R.I."/>
            <person name="Lindow S."/>
            <person name="Coil D.A."/>
            <person name="Jospin G."/>
            <person name="Eisen J.A."/>
        </authorList>
    </citation>
    <scope>NUCLEOTIDE SEQUENCE [LARGE SCALE GENOMIC DNA]</scope>
    <source>
        <strain evidence="12 13">H72</strain>
    </source>
</reference>
<organism evidence="12 13">
    <name type="scientific">Pseudomonas oryzihabitans</name>
    <dbReference type="NCBI Taxonomy" id="47885"/>
    <lineage>
        <taxon>Bacteria</taxon>
        <taxon>Pseudomonadati</taxon>
        <taxon>Pseudomonadota</taxon>
        <taxon>Gammaproteobacteria</taxon>
        <taxon>Pseudomonadales</taxon>
        <taxon>Pseudomonadaceae</taxon>
        <taxon>Pseudomonas</taxon>
    </lineage>
</organism>
<evidence type="ECO:0000256" key="3">
    <source>
        <dbReference type="ARBA" id="ARBA00004947"/>
    </source>
</evidence>
<dbReference type="RefSeq" id="WP_017639608.1">
    <property type="nucleotide sequence ID" value="NZ_LWCR01000026.1"/>
</dbReference>
<dbReference type="InterPro" id="IPR036291">
    <property type="entry name" value="NAD(P)-bd_dom_sf"/>
</dbReference>
<dbReference type="UniPathway" id="UPA00214"/>
<comment type="similarity">
    <text evidence="4 10">Belongs to the NAD(P)-dependent epimerase/dehydratase family.</text>
</comment>
<dbReference type="Proteomes" id="UP000078356">
    <property type="component" value="Unassembled WGS sequence"/>
</dbReference>
<evidence type="ECO:0000256" key="8">
    <source>
        <dbReference type="ARBA" id="ARBA00023144"/>
    </source>
</evidence>
<dbReference type="Gene3D" id="3.40.50.720">
    <property type="entry name" value="NAD(P)-binding Rossmann-like Domain"/>
    <property type="match status" value="1"/>
</dbReference>
<name>A0A178LC13_9PSED</name>
<accession>A0A178LC13</accession>
<evidence type="ECO:0000256" key="9">
    <source>
        <dbReference type="ARBA" id="ARBA00023235"/>
    </source>
</evidence>
<dbReference type="AlphaFoldDB" id="A0A178LC13"/>
<evidence type="ECO:0000313" key="13">
    <source>
        <dbReference type="Proteomes" id="UP000078356"/>
    </source>
</evidence>
<evidence type="ECO:0000256" key="6">
    <source>
        <dbReference type="ARBA" id="ARBA00018569"/>
    </source>
</evidence>
<comment type="caution">
    <text evidence="12">The sequence shown here is derived from an EMBL/GenBank/DDBJ whole genome shotgun (WGS) entry which is preliminary data.</text>
</comment>
<keyword evidence="10" id="KW-0119">Carbohydrate metabolism</keyword>
<dbReference type="PANTHER" id="PTHR43725:SF47">
    <property type="entry name" value="UDP-GLUCOSE 4-EPIMERASE"/>
    <property type="match status" value="1"/>
</dbReference>
<dbReference type="GO" id="GO:0003978">
    <property type="term" value="F:UDP-glucose 4-epimerase activity"/>
    <property type="evidence" value="ECO:0007669"/>
    <property type="project" value="UniProtKB-UniRule"/>
</dbReference>
<comment type="catalytic activity">
    <reaction evidence="1 10">
        <text>UDP-alpha-D-glucose = UDP-alpha-D-galactose</text>
        <dbReference type="Rhea" id="RHEA:22168"/>
        <dbReference type="ChEBI" id="CHEBI:58885"/>
        <dbReference type="ChEBI" id="CHEBI:66914"/>
        <dbReference type="EC" id="5.1.3.2"/>
    </reaction>
</comment>
<dbReference type="NCBIfam" id="NF007956">
    <property type="entry name" value="PRK10675.1"/>
    <property type="match status" value="1"/>
</dbReference>
<keyword evidence="9 10" id="KW-0413">Isomerase</keyword>
<evidence type="ECO:0000256" key="2">
    <source>
        <dbReference type="ARBA" id="ARBA00001911"/>
    </source>
</evidence>
<comment type="subunit">
    <text evidence="10">Homodimer.</text>
</comment>
<gene>
    <name evidence="12" type="ORF">A4V15_21300</name>
</gene>
<comment type="cofactor">
    <cofactor evidence="2 10">
        <name>NAD(+)</name>
        <dbReference type="ChEBI" id="CHEBI:57540"/>
    </cofactor>
</comment>
<dbReference type="GO" id="GO:0005829">
    <property type="term" value="C:cytosol"/>
    <property type="evidence" value="ECO:0007669"/>
    <property type="project" value="TreeGrafter"/>
</dbReference>
<evidence type="ECO:0000256" key="4">
    <source>
        <dbReference type="ARBA" id="ARBA00007637"/>
    </source>
</evidence>
<evidence type="ECO:0000313" key="12">
    <source>
        <dbReference type="EMBL" id="OAN27808.1"/>
    </source>
</evidence>
<proteinExistence type="inferred from homology"/>
<dbReference type="Gene3D" id="3.90.25.10">
    <property type="entry name" value="UDP-galactose 4-epimerase, domain 1"/>
    <property type="match status" value="1"/>
</dbReference>
<evidence type="ECO:0000256" key="1">
    <source>
        <dbReference type="ARBA" id="ARBA00000083"/>
    </source>
</evidence>